<evidence type="ECO:0000256" key="1">
    <source>
        <dbReference type="SAM" id="MobiDB-lite"/>
    </source>
</evidence>
<dbReference type="EMBL" id="KZ826083">
    <property type="protein sequence ID" value="PYH88543.1"/>
    <property type="molecule type" value="Genomic_DNA"/>
</dbReference>
<feature type="region of interest" description="Disordered" evidence="1">
    <location>
        <begin position="105"/>
        <end position="134"/>
    </location>
</feature>
<reference evidence="3 4" key="1">
    <citation type="submission" date="2018-02" db="EMBL/GenBank/DDBJ databases">
        <title>The genomes of Aspergillus section Nigri reveals drivers in fungal speciation.</title>
        <authorList>
            <consortium name="DOE Joint Genome Institute"/>
            <person name="Vesth T.C."/>
            <person name="Nybo J."/>
            <person name="Theobald S."/>
            <person name="Brandl J."/>
            <person name="Frisvad J.C."/>
            <person name="Nielsen K.F."/>
            <person name="Lyhne E.K."/>
            <person name="Kogle M.E."/>
            <person name="Kuo A."/>
            <person name="Riley R."/>
            <person name="Clum A."/>
            <person name="Nolan M."/>
            <person name="Lipzen A."/>
            <person name="Salamov A."/>
            <person name="Henrissat B."/>
            <person name="Wiebenga A."/>
            <person name="De vries R.P."/>
            <person name="Grigoriev I.V."/>
            <person name="Mortensen U.H."/>
            <person name="Andersen M.R."/>
            <person name="Baker S.E."/>
        </authorList>
    </citation>
    <scope>NUCLEOTIDE SEQUENCE [LARGE SCALE GENOMIC DNA]</scope>
    <source>
        <strain evidence="3 4">CBS 707.79</strain>
    </source>
</reference>
<dbReference type="Proteomes" id="UP000247810">
    <property type="component" value="Unassembled WGS sequence"/>
</dbReference>
<feature type="transmembrane region" description="Helical" evidence="2">
    <location>
        <begin position="6"/>
        <end position="26"/>
    </location>
</feature>
<keyword evidence="2" id="KW-0472">Membrane</keyword>
<gene>
    <name evidence="3" type="ORF">BO71DRAFT_403761</name>
</gene>
<organism evidence="3 4">
    <name type="scientific">Aspergillus ellipticus CBS 707.79</name>
    <dbReference type="NCBI Taxonomy" id="1448320"/>
    <lineage>
        <taxon>Eukaryota</taxon>
        <taxon>Fungi</taxon>
        <taxon>Dikarya</taxon>
        <taxon>Ascomycota</taxon>
        <taxon>Pezizomycotina</taxon>
        <taxon>Eurotiomycetes</taxon>
        <taxon>Eurotiomycetidae</taxon>
        <taxon>Eurotiales</taxon>
        <taxon>Aspergillaceae</taxon>
        <taxon>Aspergillus</taxon>
        <taxon>Aspergillus subgen. Circumdati</taxon>
    </lineage>
</organism>
<sequence>MTWVSALQTIFHVTLYPLIILANWGYGLLRVLVVWPLARLGHLALQIVLLPWKFLAKFEAILSFLAFAVLTGIVLGLVQYHATRFTIETLHRWTGAISRTVFRRGRGAKQGQAPGQSSTSTSASASSLGDSGSSDEYFSAWEFEHRPWHSKDGSLLSSTILEEEELSQ</sequence>
<feature type="transmembrane region" description="Helical" evidence="2">
    <location>
        <begin position="60"/>
        <end position="82"/>
    </location>
</feature>
<evidence type="ECO:0000256" key="2">
    <source>
        <dbReference type="SAM" id="Phobius"/>
    </source>
</evidence>
<evidence type="ECO:0000313" key="4">
    <source>
        <dbReference type="Proteomes" id="UP000247810"/>
    </source>
</evidence>
<feature type="compositionally biased region" description="Low complexity" evidence="1">
    <location>
        <begin position="117"/>
        <end position="134"/>
    </location>
</feature>
<accession>A0A319DBX5</accession>
<dbReference type="VEuPathDB" id="FungiDB:BO71DRAFT_403761"/>
<keyword evidence="2" id="KW-1133">Transmembrane helix</keyword>
<protein>
    <submittedName>
        <fullName evidence="3">Uncharacterized protein</fullName>
    </submittedName>
</protein>
<name>A0A319DBX5_9EURO</name>
<keyword evidence="4" id="KW-1185">Reference proteome</keyword>
<proteinExistence type="predicted"/>
<dbReference type="AlphaFoldDB" id="A0A319DBX5"/>
<evidence type="ECO:0000313" key="3">
    <source>
        <dbReference type="EMBL" id="PYH88543.1"/>
    </source>
</evidence>
<dbReference type="OrthoDB" id="4499303at2759"/>
<keyword evidence="2" id="KW-0812">Transmembrane</keyword>